<feature type="domain" description="Macro" evidence="10">
    <location>
        <begin position="808"/>
        <end position="995"/>
    </location>
</feature>
<keyword evidence="2" id="KW-0328">Glycosyltransferase</keyword>
<dbReference type="CDD" id="cd02907">
    <property type="entry name" value="Macro_Af1521_BAL-like"/>
    <property type="match status" value="1"/>
</dbReference>
<dbReference type="Gene3D" id="3.30.70.330">
    <property type="match status" value="2"/>
</dbReference>
<evidence type="ECO:0000256" key="4">
    <source>
        <dbReference type="ARBA" id="ARBA00023027"/>
    </source>
</evidence>
<dbReference type="InterPro" id="IPR012677">
    <property type="entry name" value="Nucleotide-bd_a/b_plait_sf"/>
</dbReference>
<dbReference type="SMART" id="SM00506">
    <property type="entry name" value="A1pp"/>
    <property type="match status" value="3"/>
</dbReference>
<feature type="compositionally biased region" description="Polar residues" evidence="7">
    <location>
        <begin position="135"/>
        <end position="144"/>
    </location>
</feature>
<dbReference type="Pfam" id="PF23254">
    <property type="entry name" value="KH_PARP14_8"/>
    <property type="match status" value="1"/>
</dbReference>
<dbReference type="Gene3D" id="3.30.720.50">
    <property type="match status" value="1"/>
</dbReference>
<dbReference type="InterPro" id="IPR037197">
    <property type="entry name" value="WWE_dom_sf"/>
</dbReference>
<keyword evidence="3" id="KW-0808">Transferase</keyword>
<dbReference type="PROSITE" id="PS51154">
    <property type="entry name" value="MACRO"/>
    <property type="match status" value="3"/>
</dbReference>
<feature type="compositionally biased region" description="Basic and acidic residues" evidence="7">
    <location>
        <begin position="1"/>
        <end position="14"/>
    </location>
</feature>
<dbReference type="Gene3D" id="3.90.228.10">
    <property type="match status" value="2"/>
</dbReference>
<reference evidence="11 12" key="1">
    <citation type="journal article" date="2022" name="Gigascience">
        <title>A chromosome-level genome assembly and annotation of the desert horned lizard, Phrynosoma platyrhinos, provides insight into chromosomal rearrangements among reptiles.</title>
        <authorList>
            <person name="Koochekian N."/>
            <person name="Ascanio A."/>
            <person name="Farleigh K."/>
            <person name="Card D.C."/>
            <person name="Schield D.R."/>
            <person name="Castoe T.A."/>
            <person name="Jezkova T."/>
        </authorList>
    </citation>
    <scope>NUCLEOTIDE SEQUENCE [LARGE SCALE GENOMIC DNA]</scope>
    <source>
        <strain evidence="11">NK-2021</strain>
    </source>
</reference>
<dbReference type="InterPro" id="IPR002589">
    <property type="entry name" value="Macro_dom"/>
</dbReference>
<comment type="similarity">
    <text evidence="6">Belongs to the ARTD/PARP family.</text>
</comment>
<feature type="region of interest" description="Disordered" evidence="7">
    <location>
        <begin position="998"/>
        <end position="1018"/>
    </location>
</feature>
<evidence type="ECO:0008006" key="13">
    <source>
        <dbReference type="Google" id="ProtNLM"/>
    </source>
</evidence>
<dbReference type="InterPro" id="IPR057047">
    <property type="entry name" value="PARP14_KH_5"/>
</dbReference>
<dbReference type="InterPro" id="IPR057045">
    <property type="entry name" value="PARP14_KH_3"/>
</dbReference>
<dbReference type="CDD" id="cd02903">
    <property type="entry name" value="Macro_BAL-like"/>
    <property type="match status" value="1"/>
</dbReference>
<feature type="region of interest" description="Disordered" evidence="7">
    <location>
        <begin position="1"/>
        <end position="30"/>
    </location>
</feature>
<dbReference type="Proteomes" id="UP000826234">
    <property type="component" value="Unassembled WGS sequence"/>
</dbReference>
<dbReference type="InterPro" id="IPR057048">
    <property type="entry name" value="PARP14_KH_6"/>
</dbReference>
<evidence type="ECO:0000259" key="8">
    <source>
        <dbReference type="PROSITE" id="PS50918"/>
    </source>
</evidence>
<dbReference type="Pfam" id="PF23253">
    <property type="entry name" value="KH_PARP14_6"/>
    <property type="match status" value="1"/>
</dbReference>
<comment type="subcellular location">
    <subcellularLocation>
        <location evidence="1">Nucleus</location>
    </subcellularLocation>
</comment>
<dbReference type="SUPFAM" id="SSF52949">
    <property type="entry name" value="Macro domain-like"/>
    <property type="match status" value="3"/>
</dbReference>
<evidence type="ECO:0000313" key="11">
    <source>
        <dbReference type="EMBL" id="KAH0621328.1"/>
    </source>
</evidence>
<keyword evidence="5" id="KW-0539">Nucleus</keyword>
<dbReference type="InterPro" id="IPR004170">
    <property type="entry name" value="WWE_dom"/>
</dbReference>
<dbReference type="PROSITE" id="PS50918">
    <property type="entry name" value="WWE"/>
    <property type="match status" value="1"/>
</dbReference>
<dbReference type="Pfam" id="PF23245">
    <property type="entry name" value="RRM_PARP14_2"/>
    <property type="match status" value="1"/>
</dbReference>
<dbReference type="InterPro" id="IPR057051">
    <property type="entry name" value="PARP14_RPM_1"/>
</dbReference>
<dbReference type="PANTHER" id="PTHR14453">
    <property type="entry name" value="PARP/ZINC FINGER CCCH TYPE DOMAIN CONTAINING PROTEIN"/>
    <property type="match status" value="1"/>
</dbReference>
<dbReference type="EMBL" id="JAIPUX010003289">
    <property type="protein sequence ID" value="KAH0621328.1"/>
    <property type="molecule type" value="Genomic_DNA"/>
</dbReference>
<feature type="domain" description="Macro" evidence="10">
    <location>
        <begin position="1019"/>
        <end position="1206"/>
    </location>
</feature>
<dbReference type="InterPro" id="IPR057044">
    <property type="entry name" value="PARP14_KH_1"/>
</dbReference>
<evidence type="ECO:0000256" key="2">
    <source>
        <dbReference type="ARBA" id="ARBA00022676"/>
    </source>
</evidence>
<keyword evidence="4" id="KW-0520">NAD</keyword>
<proteinExistence type="inferred from homology"/>
<evidence type="ECO:0000259" key="10">
    <source>
        <dbReference type="PROSITE" id="PS51154"/>
    </source>
</evidence>
<dbReference type="PROSITE" id="PS51059">
    <property type="entry name" value="PARP_CATALYTIC"/>
    <property type="match status" value="1"/>
</dbReference>
<keyword evidence="12" id="KW-1185">Reference proteome</keyword>
<dbReference type="Pfam" id="PF23085">
    <property type="entry name" value="RRM_PARP14_3"/>
    <property type="match status" value="1"/>
</dbReference>
<dbReference type="SUPFAM" id="SSF117839">
    <property type="entry name" value="WWE domain"/>
    <property type="match status" value="1"/>
</dbReference>
<dbReference type="Pfam" id="PF23222">
    <property type="entry name" value="RRM_PARP14_1"/>
    <property type="match status" value="1"/>
</dbReference>
<gene>
    <name evidence="11" type="ORF">JD844_022485</name>
</gene>
<protein>
    <recommendedName>
        <fullName evidence="13">Poly [ADP-ribose] polymerase</fullName>
    </recommendedName>
</protein>
<comment type="caution">
    <text evidence="11">The sequence shown here is derived from an EMBL/GenBank/DDBJ whole genome shotgun (WGS) entry which is preliminary data.</text>
</comment>
<evidence type="ECO:0000256" key="7">
    <source>
        <dbReference type="SAM" id="MobiDB-lite"/>
    </source>
</evidence>
<dbReference type="Pfam" id="PF01661">
    <property type="entry name" value="Macro"/>
    <property type="match status" value="3"/>
</dbReference>
<feature type="domain" description="PARP catalytic" evidence="9">
    <location>
        <begin position="1630"/>
        <end position="1777"/>
    </location>
</feature>
<feature type="domain" description="Macro" evidence="10">
    <location>
        <begin position="1233"/>
        <end position="1404"/>
    </location>
</feature>
<organism evidence="11 12">
    <name type="scientific">Phrynosoma platyrhinos</name>
    <name type="common">Desert horned lizard</name>
    <dbReference type="NCBI Taxonomy" id="52577"/>
    <lineage>
        <taxon>Eukaryota</taxon>
        <taxon>Metazoa</taxon>
        <taxon>Chordata</taxon>
        <taxon>Craniata</taxon>
        <taxon>Vertebrata</taxon>
        <taxon>Euteleostomi</taxon>
        <taxon>Lepidosauria</taxon>
        <taxon>Squamata</taxon>
        <taxon>Bifurcata</taxon>
        <taxon>Unidentata</taxon>
        <taxon>Episquamata</taxon>
        <taxon>Toxicofera</taxon>
        <taxon>Iguania</taxon>
        <taxon>Phrynosomatidae</taxon>
        <taxon>Phrynosomatinae</taxon>
        <taxon>Phrynosoma</taxon>
    </lineage>
</organism>
<dbReference type="InterPro" id="IPR057050">
    <property type="entry name" value="RRM_PARP14_2"/>
</dbReference>
<dbReference type="PANTHER" id="PTHR14453:SF89">
    <property type="entry name" value="PROTEIN MONO-ADP-RIBOSYLTRANSFERASE PARP14"/>
    <property type="match status" value="1"/>
</dbReference>
<dbReference type="InterPro" id="IPR054596">
    <property type="entry name" value="PARP14_WWE"/>
</dbReference>
<dbReference type="CDD" id="cd01439">
    <property type="entry name" value="TCCD_inducible_PARP_like"/>
    <property type="match status" value="1"/>
</dbReference>
<evidence type="ECO:0000256" key="6">
    <source>
        <dbReference type="ARBA" id="ARBA00024347"/>
    </source>
</evidence>
<feature type="domain" description="WWE" evidence="8">
    <location>
        <begin position="1545"/>
        <end position="1622"/>
    </location>
</feature>
<accession>A0ABQ7SVP6</accession>
<dbReference type="InterPro" id="IPR057043">
    <property type="entry name" value="PARP14_KH_2"/>
</dbReference>
<dbReference type="InterPro" id="IPR043472">
    <property type="entry name" value="Macro_dom-like"/>
</dbReference>
<dbReference type="InterPro" id="IPR057046">
    <property type="entry name" value="PARP14_KH_4"/>
</dbReference>
<name>A0ABQ7SVP6_PHRPL</name>
<evidence type="ECO:0000256" key="5">
    <source>
        <dbReference type="ARBA" id="ARBA00023242"/>
    </source>
</evidence>
<dbReference type="SUPFAM" id="SSF56399">
    <property type="entry name" value="ADP-ribosylation"/>
    <property type="match status" value="1"/>
</dbReference>
<dbReference type="InterPro" id="IPR012317">
    <property type="entry name" value="Poly(ADP-ribose)pol_cat_dom"/>
</dbReference>
<dbReference type="Gene3D" id="3.40.220.10">
    <property type="entry name" value="Leucine Aminopeptidase, subunit E, domain 1"/>
    <property type="match status" value="3"/>
</dbReference>
<feature type="region of interest" description="Disordered" evidence="7">
    <location>
        <begin position="127"/>
        <end position="154"/>
    </location>
</feature>
<dbReference type="InterPro" id="IPR057049">
    <property type="entry name" value="PARP14_KH_8"/>
</dbReference>
<evidence type="ECO:0000313" key="12">
    <source>
        <dbReference type="Proteomes" id="UP000826234"/>
    </source>
</evidence>
<dbReference type="Pfam" id="PF23251">
    <property type="entry name" value="KH_PARP14_4"/>
    <property type="match status" value="1"/>
</dbReference>
<sequence>MEQGKKKEKEEEKKKKGPPSPVLVQGDWGGPGLPRALRNKLLCYFQSPKRSGGGECQLLQTQEGGPQQLWVAFACEEVLSQKTHELELGEKGTLTLVVTLPETTDETKDPVAKTKPNQTGKVTEEKIIEEKDVQDNISKPTGGNQDHGEDDFTSSQTSSFVAIENVQEFITPDILTLLVENISGLLVQNDFQIELIRERNAAVVTFQRSIDAAKLMDRCTKNSRFKEYKLTARLLELTQMIKVENIPTGIRQAFITLYFESPKHGGGPVSSVKMLPEEESALITFCDNQAVQTVLKKQHSFDHQPVSVYPYYSSLDAVLYGKERLQIKMPDPVRIPLDPYIWQFLQGKDKLTQEIDKEMKNCFCDLMWPPVTCEHPEITISPSSALSKQGRSIRELVKTWKDKVSTEFTCILSKFKTTTCKIIPAEWEKIESSFINNVLAVPDVSKETVTISGFVFNVDSVVNHINAYIENLTRSAEKARQAIQQTLQIAPRQHAVLHRILQDENFYKENSGLKFSYDLSTKVMQLCGMPAEVYKMKSDLLEKLRDMEEKQISVPAQIFQFLQHVDSQKLSAIMFHANNINAAYDLGPNSVLLVGHSSRDLLKAEEQIKKDLCSKLITLEDPELIYKREWKELVKKLLKKHSSVDESVIIDDCFDLEEDTKVTIAGHTTAVTSVYQELSNFVEKNTRMLKVIPVRSVVVVQFMEKEKGKTWQDLKRKGLKINFGLQAEPKNIVLSGPKADVMKAAAIVEKMLSSVYSKKVVFDKPGVKNFFKKREASYIAEAKESFHCLIRLQKDENDDKDSRIKDGHSHAKIKLKDGVVVEVCKGDLTCFPVDVVVNASNEDLKHIGGLADALLKAAGPQLQRDCDDLVRRRGRLRPGCAITTGACNLPCKQVIHAVGPRWSSFEKEKCIHLLKKAVKESLKQAEIHTHHSIAIPAVSSGIFGFPLKECAHSIVTAIKEHLEESSENNSLKQIYLVDVSEYTIQALADALNEIFREAPPQPRSESHSQPASPPIEHGEDFHTVISDGGLKLILQEKGIENAMTDTVVSSIGSDLKLGVGPLSKALLEKAGPELQVEFDLAVQGQGAQGGCVIQTRGYNLASGVVLHAIVPQWDGGKGHAIKKLKAIVRECLERTEELSLHSISFPAIGTGGFSFPKAEVAKSMFEETIQYSRTKKLKSLQEVHFLLHPKDTDNIQAFSQVFESGTGTIPSGMLQTDGRNEGKCFFGPISTPVLGINEMQIGPIKFQTVTGDITKETTDVIVNVTNSSFNAKAGVSKAILEGGGPEVEKECAAFALQRHSGFITTQGGNLVCKKIIHLAPNPDIKTQVSKVLQECEAKKYTSVAFPAIGTGQSGRSPEDAADDMIGAVADFIGKELPQHLKMIKIVIFQPNMQNAFYASMKTREGAALPTSVTSESVFAKFKKFVIGSKPPVPKKRLLLLEKKIEVAVFEICGEDSKNVDAAESWLKKMILQEQLEIRIVDELIDMFDDAEIQKLNELQKRLHIAIQLEREQSPPFILVSGIPRDVLTAFTEIQDLIKKMKDEREERSKAELAKNLVDWQYSKDGYNYKSVDMLANLHLEDAKISNKMHINIQIHGTAYRVDFKNMCAYHKEKTILIKRIAKEEGKVIALPKHWEDMKGNRMKLVVLKPTAEEYKDVERKFQQGCPNYRIEKIERSSDIAAAIGKGTYFAINARYSSQDTYSTPDSNGRKYMYLARVLTGDYCVGSPGMIVPPPRNNGGFNQFDMYDSVTDDVFNPSMFVIFSDAQAYPEYLITFRK</sequence>
<dbReference type="InterPro" id="IPR052056">
    <property type="entry name" value="Mono-ARTD/PARP"/>
</dbReference>
<dbReference type="Pfam" id="PF23084">
    <property type="entry name" value="KH_PARP14_1"/>
    <property type="match status" value="1"/>
</dbReference>
<evidence type="ECO:0000259" key="9">
    <source>
        <dbReference type="PROSITE" id="PS51059"/>
    </source>
</evidence>
<dbReference type="Pfam" id="PF23248">
    <property type="entry name" value="KH_PARP14_2"/>
    <property type="match status" value="1"/>
</dbReference>
<evidence type="ECO:0000256" key="1">
    <source>
        <dbReference type="ARBA" id="ARBA00004123"/>
    </source>
</evidence>
<dbReference type="Pfam" id="PF22005">
    <property type="entry name" value="WWE_1"/>
    <property type="match status" value="1"/>
</dbReference>
<dbReference type="Pfam" id="PF23252">
    <property type="entry name" value="KH_PARP14_5"/>
    <property type="match status" value="1"/>
</dbReference>
<evidence type="ECO:0000256" key="3">
    <source>
        <dbReference type="ARBA" id="ARBA00022679"/>
    </source>
</evidence>
<dbReference type="Pfam" id="PF23249">
    <property type="entry name" value="KH_PARP14_3"/>
    <property type="match status" value="1"/>
</dbReference>